<keyword evidence="1" id="KW-0597">Phosphoprotein</keyword>
<evidence type="ECO:0000256" key="1">
    <source>
        <dbReference type="ARBA" id="ARBA00022553"/>
    </source>
</evidence>
<dbReference type="Gene3D" id="1.10.510.10">
    <property type="entry name" value="Transferase(Phosphotransferase) domain 1"/>
    <property type="match status" value="1"/>
</dbReference>
<evidence type="ECO:0000313" key="5">
    <source>
        <dbReference type="EMBL" id="KAF6001295.1"/>
    </source>
</evidence>
<dbReference type="PANTHER" id="PTHR22988:SF71">
    <property type="entry name" value="CITRON RHO-INTERACTING KINASE"/>
    <property type="match status" value="1"/>
</dbReference>
<feature type="compositionally biased region" description="Basic and acidic residues" evidence="4">
    <location>
        <begin position="177"/>
        <end position="187"/>
    </location>
</feature>
<dbReference type="GO" id="GO:0004674">
    <property type="term" value="F:protein serine/threonine kinase activity"/>
    <property type="evidence" value="ECO:0007669"/>
    <property type="project" value="UniProtKB-EC"/>
</dbReference>
<evidence type="ECO:0000256" key="3">
    <source>
        <dbReference type="ARBA" id="ARBA00048679"/>
    </source>
</evidence>
<protein>
    <submittedName>
        <fullName evidence="5">Uncharacterized protein</fullName>
    </submittedName>
</protein>
<dbReference type="OrthoDB" id="162894at2759"/>
<feature type="compositionally biased region" description="Basic and acidic residues" evidence="4">
    <location>
        <begin position="103"/>
        <end position="112"/>
    </location>
</feature>
<comment type="catalytic activity">
    <reaction evidence="2">
        <text>L-threonyl-[protein] + ATP = O-phospho-L-threonyl-[protein] + ADP + H(+)</text>
        <dbReference type="Rhea" id="RHEA:46608"/>
        <dbReference type="Rhea" id="RHEA-COMP:11060"/>
        <dbReference type="Rhea" id="RHEA-COMP:11605"/>
        <dbReference type="ChEBI" id="CHEBI:15378"/>
        <dbReference type="ChEBI" id="CHEBI:30013"/>
        <dbReference type="ChEBI" id="CHEBI:30616"/>
        <dbReference type="ChEBI" id="CHEBI:61977"/>
        <dbReference type="ChEBI" id="CHEBI:456216"/>
        <dbReference type="EC" id="2.7.11.1"/>
    </reaction>
</comment>
<dbReference type="Gene3D" id="3.30.200.20">
    <property type="entry name" value="Phosphorylase Kinase, domain 1"/>
    <property type="match status" value="1"/>
</dbReference>
<dbReference type="GO" id="GO:0005856">
    <property type="term" value="C:cytoskeleton"/>
    <property type="evidence" value="ECO:0007669"/>
    <property type="project" value="TreeGrafter"/>
</dbReference>
<dbReference type="InterPro" id="IPR050839">
    <property type="entry name" value="Rho-assoc_Ser/Thr_Kinase"/>
</dbReference>
<dbReference type="EMBL" id="VWRR01000015">
    <property type="protein sequence ID" value="KAF6001295.1"/>
    <property type="molecule type" value="Genomic_DNA"/>
</dbReference>
<evidence type="ECO:0000256" key="2">
    <source>
        <dbReference type="ARBA" id="ARBA00047899"/>
    </source>
</evidence>
<sequence length="243" mass="27669">MRLLEADPTRRLGARGAAEVKAHPFFGDVDFEHIRNTPPAFVPQFAAADDTSYFSSRKAVGSLSLDEEGTQKLMRTLSERGLIQPDLLNEWLPPQTATIEVPEKRRDERTLESSRVSLEPSEMERLRETAASQAPTRTLSDDQDDDTTRVECAVRASAWSSTCEPLVRSDDRLDARRRQVEDRRPDPRGVLWSRQPAVDRNRQSRRRWTQSTRECSRRQRKGGSESVPFGSARSFPHGRSRHG</sequence>
<keyword evidence="6" id="KW-1185">Reference proteome</keyword>
<dbReference type="Proteomes" id="UP000530660">
    <property type="component" value="Unassembled WGS sequence"/>
</dbReference>
<feature type="region of interest" description="Disordered" evidence="4">
    <location>
        <begin position="177"/>
        <end position="243"/>
    </location>
</feature>
<dbReference type="GO" id="GO:0005737">
    <property type="term" value="C:cytoplasm"/>
    <property type="evidence" value="ECO:0007669"/>
    <property type="project" value="TreeGrafter"/>
</dbReference>
<dbReference type="GO" id="GO:0031032">
    <property type="term" value="P:actomyosin structure organization"/>
    <property type="evidence" value="ECO:0007669"/>
    <property type="project" value="TreeGrafter"/>
</dbReference>
<dbReference type="PANTHER" id="PTHR22988">
    <property type="entry name" value="MYOTONIC DYSTROPHY S/T KINASE-RELATED"/>
    <property type="match status" value="1"/>
</dbReference>
<reference evidence="5 6" key="1">
    <citation type="journal article" date="2020" name="J. Phycol.">
        <title>Comparative genome analysis reveals Cyanidiococcus gen. nov., a new extremophilic red algal genus sister to Cyanidioschyzon (Cyanidioschyzonaceae, Rhodophyta).</title>
        <authorList>
            <person name="Liu S.-L."/>
            <person name="Chiang Y.-R."/>
            <person name="Yoon H.S."/>
            <person name="Fu H.-Y."/>
        </authorList>
    </citation>
    <scope>NUCLEOTIDE SEQUENCE [LARGE SCALE GENOMIC DNA]</scope>
    <source>
        <strain evidence="5 6">THAL066</strain>
    </source>
</reference>
<comment type="caution">
    <text evidence="5">The sequence shown here is derived from an EMBL/GenBank/DDBJ whole genome shotgun (WGS) entry which is preliminary data.</text>
</comment>
<accession>A0A7J7IDY2</accession>
<comment type="catalytic activity">
    <reaction evidence="3">
        <text>L-seryl-[protein] + ATP = O-phospho-L-seryl-[protein] + ADP + H(+)</text>
        <dbReference type="Rhea" id="RHEA:17989"/>
        <dbReference type="Rhea" id="RHEA-COMP:9863"/>
        <dbReference type="Rhea" id="RHEA-COMP:11604"/>
        <dbReference type="ChEBI" id="CHEBI:15378"/>
        <dbReference type="ChEBI" id="CHEBI:29999"/>
        <dbReference type="ChEBI" id="CHEBI:30616"/>
        <dbReference type="ChEBI" id="CHEBI:83421"/>
        <dbReference type="ChEBI" id="CHEBI:456216"/>
        <dbReference type="EC" id="2.7.11.1"/>
    </reaction>
</comment>
<gene>
    <name evidence="5" type="ORF">F1559_002615</name>
</gene>
<feature type="region of interest" description="Disordered" evidence="4">
    <location>
        <begin position="103"/>
        <end position="148"/>
    </location>
</feature>
<proteinExistence type="predicted"/>
<evidence type="ECO:0000313" key="6">
    <source>
        <dbReference type="Proteomes" id="UP000530660"/>
    </source>
</evidence>
<evidence type="ECO:0000256" key="4">
    <source>
        <dbReference type="SAM" id="MobiDB-lite"/>
    </source>
</evidence>
<dbReference type="AlphaFoldDB" id="A0A7J7IDY2"/>
<name>A0A7J7IDY2_9RHOD</name>
<organism evidence="5 6">
    <name type="scientific">Cyanidiococcus yangmingshanensis</name>
    <dbReference type="NCBI Taxonomy" id="2690220"/>
    <lineage>
        <taxon>Eukaryota</taxon>
        <taxon>Rhodophyta</taxon>
        <taxon>Bangiophyceae</taxon>
        <taxon>Cyanidiales</taxon>
        <taxon>Cyanidiaceae</taxon>
        <taxon>Cyanidiococcus</taxon>
    </lineage>
</organism>